<sequence length="264" mass="29763">MTVTAREDHVSEVYGDVEIFADATAYFDRQTAESNPDFWSRCGGRPDFRGKRVLEVGCGHGALSVDVAGDGADVLGVDLNRWRVKFANDLVLSRHPELTSRVRFSATDVQDLSMDEPFDYVISKDTFEHVDDLEALLQAVYRLLKPGGVLIAGSTPLYWSPKGDHGRTGLRVPCLHAVLPTSIVMRAASRHKGYTVRNVSDIGMNGYTPEQYRRMFDSTGFEQLEIRYNQGRRVARILGTLRFISFLEKYVTTGFYLRFRRPGV</sequence>
<proteinExistence type="predicted"/>
<gene>
    <name evidence="1" type="ORF">RM445_05995</name>
</gene>
<dbReference type="RefSeq" id="WP_311555049.1">
    <property type="nucleotide sequence ID" value="NZ_JAVREJ010000003.1"/>
</dbReference>
<dbReference type="InterPro" id="IPR029063">
    <property type="entry name" value="SAM-dependent_MTases_sf"/>
</dbReference>
<keyword evidence="1" id="KW-0489">Methyltransferase</keyword>
<dbReference type="Proteomes" id="UP001183202">
    <property type="component" value="Unassembled WGS sequence"/>
</dbReference>
<reference evidence="2" key="1">
    <citation type="submission" date="2023-07" db="EMBL/GenBank/DDBJ databases">
        <title>30 novel species of actinomycetes from the DSMZ collection.</title>
        <authorList>
            <person name="Nouioui I."/>
        </authorList>
    </citation>
    <scope>NUCLEOTIDE SEQUENCE [LARGE SCALE GENOMIC DNA]</scope>
    <source>
        <strain evidence="2">DSM 45834</strain>
    </source>
</reference>
<accession>A0ABU2N8U7</accession>
<comment type="caution">
    <text evidence="1">The sequence shown here is derived from an EMBL/GenBank/DDBJ whole genome shotgun (WGS) entry which is preliminary data.</text>
</comment>
<dbReference type="EMBL" id="JAVREJ010000003">
    <property type="protein sequence ID" value="MDT0349074.1"/>
    <property type="molecule type" value="Genomic_DNA"/>
</dbReference>
<organism evidence="1 2">
    <name type="scientific">Pseudonocardia charpentierae</name>
    <dbReference type="NCBI Taxonomy" id="3075545"/>
    <lineage>
        <taxon>Bacteria</taxon>
        <taxon>Bacillati</taxon>
        <taxon>Actinomycetota</taxon>
        <taxon>Actinomycetes</taxon>
        <taxon>Pseudonocardiales</taxon>
        <taxon>Pseudonocardiaceae</taxon>
        <taxon>Pseudonocardia</taxon>
    </lineage>
</organism>
<keyword evidence="1" id="KW-0808">Transferase</keyword>
<dbReference type="PANTHER" id="PTHR43861">
    <property type="entry name" value="TRANS-ACONITATE 2-METHYLTRANSFERASE-RELATED"/>
    <property type="match status" value="1"/>
</dbReference>
<dbReference type="Pfam" id="PF13489">
    <property type="entry name" value="Methyltransf_23"/>
    <property type="match status" value="1"/>
</dbReference>
<dbReference type="SUPFAM" id="SSF53335">
    <property type="entry name" value="S-adenosyl-L-methionine-dependent methyltransferases"/>
    <property type="match status" value="1"/>
</dbReference>
<evidence type="ECO:0000313" key="2">
    <source>
        <dbReference type="Proteomes" id="UP001183202"/>
    </source>
</evidence>
<name>A0ABU2N8U7_9PSEU</name>
<protein>
    <submittedName>
        <fullName evidence="1">Methyltransferase domain-containing protein</fullName>
    </submittedName>
</protein>
<evidence type="ECO:0000313" key="1">
    <source>
        <dbReference type="EMBL" id="MDT0349074.1"/>
    </source>
</evidence>
<dbReference type="Gene3D" id="3.40.50.150">
    <property type="entry name" value="Vaccinia Virus protein VP39"/>
    <property type="match status" value="1"/>
</dbReference>
<keyword evidence="2" id="KW-1185">Reference proteome</keyword>
<dbReference type="GO" id="GO:0032259">
    <property type="term" value="P:methylation"/>
    <property type="evidence" value="ECO:0007669"/>
    <property type="project" value="UniProtKB-KW"/>
</dbReference>
<dbReference type="GO" id="GO:0008168">
    <property type="term" value="F:methyltransferase activity"/>
    <property type="evidence" value="ECO:0007669"/>
    <property type="project" value="UniProtKB-KW"/>
</dbReference>
<dbReference type="CDD" id="cd02440">
    <property type="entry name" value="AdoMet_MTases"/>
    <property type="match status" value="1"/>
</dbReference>